<comment type="caution">
    <text evidence="1">The sequence shown here is derived from an EMBL/GenBank/DDBJ whole genome shotgun (WGS) entry which is preliminary data.</text>
</comment>
<evidence type="ECO:0000313" key="2">
    <source>
        <dbReference type="Proteomes" id="UP000237105"/>
    </source>
</evidence>
<sequence>QPKLGHFSPFEGHLACTPPHPIDTVVLFIPGAATRDVEKQGSSLPRRNSVG</sequence>
<gene>
    <name evidence="1" type="ORF">PanWU01x14_154270</name>
</gene>
<feature type="non-terminal residue" evidence="1">
    <location>
        <position position="1"/>
    </location>
</feature>
<name>A0A2P5CH03_PARAD</name>
<organism evidence="1 2">
    <name type="scientific">Parasponia andersonii</name>
    <name type="common">Sponia andersonii</name>
    <dbReference type="NCBI Taxonomy" id="3476"/>
    <lineage>
        <taxon>Eukaryota</taxon>
        <taxon>Viridiplantae</taxon>
        <taxon>Streptophyta</taxon>
        <taxon>Embryophyta</taxon>
        <taxon>Tracheophyta</taxon>
        <taxon>Spermatophyta</taxon>
        <taxon>Magnoliopsida</taxon>
        <taxon>eudicotyledons</taxon>
        <taxon>Gunneridae</taxon>
        <taxon>Pentapetalae</taxon>
        <taxon>rosids</taxon>
        <taxon>fabids</taxon>
        <taxon>Rosales</taxon>
        <taxon>Cannabaceae</taxon>
        <taxon>Parasponia</taxon>
    </lineage>
</organism>
<proteinExistence type="predicted"/>
<protein>
    <submittedName>
        <fullName evidence="1">Uncharacterized protein</fullName>
    </submittedName>
</protein>
<evidence type="ECO:0000313" key="1">
    <source>
        <dbReference type="EMBL" id="PON60255.1"/>
    </source>
</evidence>
<dbReference type="AlphaFoldDB" id="A0A2P5CH03"/>
<dbReference type="Proteomes" id="UP000237105">
    <property type="component" value="Unassembled WGS sequence"/>
</dbReference>
<keyword evidence="2" id="KW-1185">Reference proteome</keyword>
<accession>A0A2P5CH03</accession>
<dbReference type="EMBL" id="JXTB01000132">
    <property type="protein sequence ID" value="PON60255.1"/>
    <property type="molecule type" value="Genomic_DNA"/>
</dbReference>
<reference evidence="2" key="1">
    <citation type="submission" date="2016-06" db="EMBL/GenBank/DDBJ databases">
        <title>Parallel loss of symbiosis genes in relatives of nitrogen-fixing non-legume Parasponia.</title>
        <authorList>
            <person name="Van Velzen R."/>
            <person name="Holmer R."/>
            <person name="Bu F."/>
            <person name="Rutten L."/>
            <person name="Van Zeijl A."/>
            <person name="Liu W."/>
            <person name="Santuari L."/>
            <person name="Cao Q."/>
            <person name="Sharma T."/>
            <person name="Shen D."/>
            <person name="Roswanjaya Y."/>
            <person name="Wardhani T."/>
            <person name="Kalhor M.S."/>
            <person name="Jansen J."/>
            <person name="Van den Hoogen J."/>
            <person name="Gungor B."/>
            <person name="Hartog M."/>
            <person name="Hontelez J."/>
            <person name="Verver J."/>
            <person name="Yang W.-C."/>
            <person name="Schijlen E."/>
            <person name="Repin R."/>
            <person name="Schilthuizen M."/>
            <person name="Schranz E."/>
            <person name="Heidstra R."/>
            <person name="Miyata K."/>
            <person name="Fedorova E."/>
            <person name="Kohlen W."/>
            <person name="Bisseling T."/>
            <person name="Smit S."/>
            <person name="Geurts R."/>
        </authorList>
    </citation>
    <scope>NUCLEOTIDE SEQUENCE [LARGE SCALE GENOMIC DNA]</scope>
    <source>
        <strain evidence="2">cv. WU1-14</strain>
    </source>
</reference>